<dbReference type="OMA" id="YNFCKGV"/>
<feature type="compositionally biased region" description="Basic and acidic residues" evidence="2">
    <location>
        <begin position="657"/>
        <end position="671"/>
    </location>
</feature>
<dbReference type="Proteomes" id="UP000008333">
    <property type="component" value="Unassembled WGS sequence"/>
</dbReference>
<feature type="region of interest" description="Disordered" evidence="2">
    <location>
        <begin position="648"/>
        <end position="683"/>
    </location>
</feature>
<feature type="region of interest" description="Disordered" evidence="2">
    <location>
        <begin position="720"/>
        <end position="947"/>
    </location>
</feature>
<dbReference type="InParanoid" id="A5K1Q8"/>
<feature type="compositionally biased region" description="Basic and acidic residues" evidence="2">
    <location>
        <begin position="877"/>
        <end position="894"/>
    </location>
</feature>
<keyword evidence="4" id="KW-1185">Reference proteome</keyword>
<dbReference type="KEGG" id="pvx:PVX_113470"/>
<keyword evidence="1" id="KW-0175">Coiled coil</keyword>
<accession>A5K1Q8</accession>
<name>A5K1Q8_PLAVS</name>
<feature type="compositionally biased region" description="Polar residues" evidence="2">
    <location>
        <begin position="94"/>
        <end position="103"/>
    </location>
</feature>
<gene>
    <name evidence="3" type="ORF">PVX_113470</name>
</gene>
<protein>
    <submittedName>
        <fullName evidence="3">Uncharacterized protein</fullName>
    </submittedName>
</protein>
<evidence type="ECO:0000313" key="3">
    <source>
        <dbReference type="EMBL" id="EDL46358.1"/>
    </source>
</evidence>
<evidence type="ECO:0000256" key="2">
    <source>
        <dbReference type="SAM" id="MobiDB-lite"/>
    </source>
</evidence>
<proteinExistence type="predicted"/>
<dbReference type="RefSeq" id="XP_001616085.1">
    <property type="nucleotide sequence ID" value="XM_001616035.1"/>
</dbReference>
<feature type="compositionally biased region" description="Basic and acidic residues" evidence="2">
    <location>
        <begin position="82"/>
        <end position="93"/>
    </location>
</feature>
<feature type="coiled-coil region" evidence="1">
    <location>
        <begin position="1040"/>
        <end position="1074"/>
    </location>
</feature>
<evidence type="ECO:0000313" key="4">
    <source>
        <dbReference type="Proteomes" id="UP000008333"/>
    </source>
</evidence>
<feature type="compositionally biased region" description="Basic and acidic residues" evidence="2">
    <location>
        <begin position="778"/>
        <end position="789"/>
    </location>
</feature>
<reference evidence="3 4" key="1">
    <citation type="journal article" date="2008" name="Nature">
        <title>Comparative genomics of the neglected human malaria parasite Plasmodium vivax.</title>
        <authorList>
            <person name="Carlton J.M."/>
            <person name="Adams J.H."/>
            <person name="Silva J.C."/>
            <person name="Bidwell S.L."/>
            <person name="Lorenzi H."/>
            <person name="Caler E."/>
            <person name="Crabtree J."/>
            <person name="Angiuoli S.V."/>
            <person name="Merino E.F."/>
            <person name="Amedeo P."/>
            <person name="Cheng Q."/>
            <person name="Coulson R.M."/>
            <person name="Crabb B.S."/>
            <person name="Del Portillo H.A."/>
            <person name="Essien K."/>
            <person name="Feldblyum T.V."/>
            <person name="Fernandez-Becerra C."/>
            <person name="Gilson P.R."/>
            <person name="Gueye A.H."/>
            <person name="Guo X."/>
            <person name="Kang'a S."/>
            <person name="Kooij T.W."/>
            <person name="Korsinczky M."/>
            <person name="Meyer E.V."/>
            <person name="Nene V."/>
            <person name="Paulsen I."/>
            <person name="White O."/>
            <person name="Ralph S.A."/>
            <person name="Ren Q."/>
            <person name="Sargeant T.J."/>
            <person name="Salzberg S.L."/>
            <person name="Stoeckert C.J."/>
            <person name="Sullivan S.A."/>
            <person name="Yamamoto M.M."/>
            <person name="Hoffman S.L."/>
            <person name="Wortman J.R."/>
            <person name="Gardner M.J."/>
            <person name="Galinski M.R."/>
            <person name="Barnwell J.W."/>
            <person name="Fraser-Liggett C.M."/>
        </authorList>
    </citation>
    <scope>NUCLEOTIDE SEQUENCE [LARGE SCALE GENOMIC DNA]</scope>
    <source>
        <strain evidence="3 4">Salvador I</strain>
    </source>
</reference>
<dbReference type="AlphaFoldDB" id="A5K1Q8"/>
<sequence length="1175" mass="129864">MKLDNQGDDTKGSDVLWESLYNDFNEITKTNKRHCNYIENSLYNFCKGVSSPDNLSYNLKNRSNESLLFNHSKDVAGVALAGREENEGSRDSPNRGTTEGGSASWSNLAIQAYLNNEEEGEERFANKDNDAKSVINHPVLQDGQKNDPLRRRHSSFQVSKDCYDGQYVRNNLLDVDSEYLKNETYVSCNDVVNSEKTRHSEFQNNISGNALLREKRSASGENGGVADHLGGHLGNHSGVQFDAPFRNGSMFNLMKYNAALKGLGIDGGMGLRNGSSIGSSSHTHSNVNKGVSAFSLSDQQHYESAKSGRLQVTDPKGLFSKREDYTYLLSNKKMYDHLSVGERGHSGDLLGFSPLESGARSAVGSGARSGLGSGARSGLGSGRNVLFHNMNKYRHFPVKSDESLTCPSFSYRRSGLEGGLLGGKASMVDVGKLDGDDANDANGEYHYEERGSAQESRQKDQRASCNSLERLDQLLKSKCRHVSNSKLSELDFLFKKKKKASSEHLRKSFISCDNYKIDSVMSETFNRNTEMDKSESPPSEQMGEASHNQLISRSKRLIEISKKCLSGYSDVDHYDISELYARMDKSKRGTSVAGRSYSNVMDEEECGSVLSAQKLIGKESALGNSYGLAYNYTNGELEEVLCSYVGGKRGSSEEEDSKGRMAEGRTTEGRMAEGQIAEGRMAEGRMAEGQIAEGRMAEEQNSKSVSKLLEAYDKDKISDVSAPLVSKAQRGNPQVEAPRRDRKMNKKSNRGHSDDVVGGATRKGAHSSESLYSNSQPNEERHFGEHETVGRISRVGLSTPLCDGYDALGGTTEGKKKKKKKKSNLDSIADNAEKLLPPGGELKGNLEGSSPKAGFKMASIKFPGDEEEDDDSPFGGDAHKGATDKHEEELHGKVNNDVYSYEVEQEEDEVGGSNNIPHGEDPISESVERGSHPKGGDTNSVITNSSSARNVIKQAEFAKMYYNQKKEKVPYAEERKISDGQQKALEQCYDTINHANDVKRLFREKNFLQDLCEKRKVIIQKSKIENTKLNVEIKSLLSFNNNLSYALKEKEAEIKMLKKQKEELEINLMKRINNNGSTQYSLLSNFTSFPTLCKNERSTGVQSDSGTCHLLRNRSSCTVLNNIADANASVSSGGGNQAALIQSYEEKIQELLMQVKMYQTKNSDLQEQLRIFMNE</sequence>
<dbReference type="FunCoup" id="A5K1Q8">
    <property type="interactions" value="683"/>
</dbReference>
<organism evidence="3 4">
    <name type="scientific">Plasmodium vivax (strain Salvador I)</name>
    <dbReference type="NCBI Taxonomy" id="126793"/>
    <lineage>
        <taxon>Eukaryota</taxon>
        <taxon>Sar</taxon>
        <taxon>Alveolata</taxon>
        <taxon>Apicomplexa</taxon>
        <taxon>Aconoidasida</taxon>
        <taxon>Haemosporida</taxon>
        <taxon>Plasmodiidae</taxon>
        <taxon>Plasmodium</taxon>
        <taxon>Plasmodium (Plasmodium)</taxon>
    </lineage>
</organism>
<feature type="region of interest" description="Disordered" evidence="2">
    <location>
        <begin position="527"/>
        <end position="548"/>
    </location>
</feature>
<comment type="caution">
    <text evidence="3">The sequence shown here is derived from an EMBL/GenBank/DDBJ whole genome shotgun (WGS) entry which is preliminary data.</text>
</comment>
<dbReference type="VEuPathDB" id="PlasmoDB:PVX_113470"/>
<feature type="compositionally biased region" description="Basic and acidic residues" evidence="2">
    <location>
        <begin position="918"/>
        <end position="935"/>
    </location>
</feature>
<dbReference type="GeneID" id="5475384"/>
<dbReference type="EMBL" id="AAKM01000003">
    <property type="protein sequence ID" value="EDL46358.1"/>
    <property type="molecule type" value="Genomic_DNA"/>
</dbReference>
<feature type="compositionally biased region" description="Polar residues" evidence="2">
    <location>
        <begin position="767"/>
        <end position="777"/>
    </location>
</feature>
<evidence type="ECO:0000256" key="1">
    <source>
        <dbReference type="SAM" id="Coils"/>
    </source>
</evidence>
<dbReference type="PhylomeDB" id="A5K1Q8"/>
<feature type="coiled-coil region" evidence="1">
    <location>
        <begin position="1141"/>
        <end position="1175"/>
    </location>
</feature>
<feature type="compositionally biased region" description="Basic residues" evidence="2">
    <location>
        <begin position="740"/>
        <end position="750"/>
    </location>
</feature>
<feature type="region of interest" description="Disordered" evidence="2">
    <location>
        <begin position="81"/>
        <end position="103"/>
    </location>
</feature>
<feature type="compositionally biased region" description="Polar residues" evidence="2">
    <location>
        <begin position="937"/>
        <end position="947"/>
    </location>
</feature>